<keyword evidence="1" id="KW-0812">Transmembrane</keyword>
<feature type="transmembrane region" description="Helical" evidence="1">
    <location>
        <begin position="478"/>
        <end position="498"/>
    </location>
</feature>
<dbReference type="InterPro" id="IPR027463">
    <property type="entry name" value="AcrB_DN_DC_subdom"/>
</dbReference>
<feature type="transmembrane region" description="Helical" evidence="1">
    <location>
        <begin position="592"/>
        <end position="610"/>
    </location>
</feature>
<dbReference type="Gene3D" id="3.30.70.1440">
    <property type="entry name" value="Multidrug efflux transporter AcrB pore domain"/>
    <property type="match status" value="1"/>
</dbReference>
<reference evidence="3" key="1">
    <citation type="submission" date="2015-07" db="EMBL/GenBank/DDBJ databases">
        <title>Genome sequencing of Sunxiuqinia dokdonensis strain SK.</title>
        <authorList>
            <person name="Ahn S."/>
            <person name="Kim B.-C."/>
        </authorList>
    </citation>
    <scope>NUCLEOTIDE SEQUENCE [LARGE SCALE GENOMIC DNA]</scope>
    <source>
        <strain evidence="3">SK</strain>
    </source>
</reference>
<dbReference type="GO" id="GO:0005886">
    <property type="term" value="C:plasma membrane"/>
    <property type="evidence" value="ECO:0007669"/>
    <property type="project" value="TreeGrafter"/>
</dbReference>
<feature type="transmembrane region" description="Helical" evidence="1">
    <location>
        <begin position="983"/>
        <end position="1008"/>
    </location>
</feature>
<dbReference type="RefSeq" id="WP_053184885.1">
    <property type="nucleotide sequence ID" value="NZ_LGIA01000171.1"/>
</dbReference>
<feature type="transmembrane region" description="Helical" evidence="1">
    <location>
        <begin position="1093"/>
        <end position="1118"/>
    </location>
</feature>
<dbReference type="Gene3D" id="1.20.1640.10">
    <property type="entry name" value="Multidrug efflux transporter AcrB transmembrane domain"/>
    <property type="match status" value="2"/>
</dbReference>
<sequence length="1148" mass="129362">MKKEKVHDNSQHITRKFGPAYLALKNKITIYILTGMLVVFGLFSYVQMPRESFPEIAVPYVFIQTIYPGNSPVDIENLITRPIEKELKGMDGVKQVSSASYQDVSTIVVEFNTDVEIKQALQDTKDNVDKARSDLPGDLEDDPLVMDLDFSEFPILNVNISGDFSMRDLKKYAEILQDEFESLPEISEANIRGIDDREIQVNVDPYKMEARGITYDDIALALQMENVTIGAGEFTADQTRRVVRTEADYTNMDQIRNTIIKLNEGKPVYVREVADVVDGYKEKSTISRLDNRPVVTLALVKKSGANILDATAKIRNILDEQVEQGYLPRNLEIIVTDDMSTYIKNDIATLENSIIMGMILVIFVLFLFLGFRNALFSGLAIPMSMFISFVILDQMGITLNSMVLYGLILALGMLVDNAIVVVENVYRLHGLGYSTLSATKKGVSEIAYPIISSTLTTLAAFVPLMFWEGIVGEFMGILPQTLIVVLASSLFVALVLNPPFIARFMKIDDIRRKVDWKKTVKHAVILTAIAAVFYLAKIYLLGNLIMTVALLMVLNVLVFRPWARWFQTRFLVWLENFYERQLRSALTGWKPILYFGGTFLLLVVSIWFYGVRQPSVVFFPSTDPQTIYVTMELPLGTSIDRTDVVSRQVEDIINRTLEPYQSIVKSVTTSVGNGKGGMFENDQSPNKSLTSISFVEFKLRDGINTAEIMRELSGNLRGFVGAKIFVEQEENGPPVGADVNIEVSGDDFEQLIKITDDFMNRINRDNIPGLEELKLDINVNQPEMLVKVDRDKARRYELSTQEIAMALRNSLYGYDVGDFKDGEDEYDIFIRLKEEYRNDVSTLMNQKLMVEGNSIPISALADFEYSSTYDKVNRIDHKRVLTISSNVTEGFNANEVNARIRQVLASYEMPGGYDYAFTGEQQEQDESSDFLLFALLVAVALIGLIMVTQFNSFIRPMIIMITVLFSTIGVFLGLAIFKMEFVIIMTGIGIISLAGIVVNNGIVLIDYIDLMRKRRRDELNYSEGAFLPVKEEIECLVIAGKTRLRPVLLTAITTVLGLVPLAVGFNFDFITLYTHFDPDFSLGGESVAFWGPMSWTVIFGLSFATFLTLLIAPVMYMLTIRINYRIKKWTGMLPEENQPQAEIGEAKS</sequence>
<feature type="transmembrane region" description="Helical" evidence="1">
    <location>
        <begin position="353"/>
        <end position="371"/>
    </location>
</feature>
<dbReference type="Gene3D" id="3.30.2090.10">
    <property type="entry name" value="Multidrug efflux transporter AcrB TolC docking domain, DN and DC subdomains"/>
    <property type="match status" value="2"/>
</dbReference>
<dbReference type="SUPFAM" id="SSF82693">
    <property type="entry name" value="Multidrug efflux transporter AcrB pore domain, PN1, PN2, PC1 and PC2 subdomains"/>
    <property type="match status" value="3"/>
</dbReference>
<dbReference type="Proteomes" id="UP000036958">
    <property type="component" value="Unassembled WGS sequence"/>
</dbReference>
<dbReference type="PANTHER" id="PTHR32063:SF0">
    <property type="entry name" value="SWARMING MOTILITY PROTEIN SWRC"/>
    <property type="match status" value="1"/>
</dbReference>
<dbReference type="Gene3D" id="3.30.70.1320">
    <property type="entry name" value="Multidrug efflux transporter AcrB pore domain like"/>
    <property type="match status" value="1"/>
</dbReference>
<comment type="caution">
    <text evidence="2">The sequence shown here is derived from an EMBL/GenBank/DDBJ whole genome shotgun (WGS) entry which is preliminary data.</text>
</comment>
<feature type="transmembrane region" description="Helical" evidence="1">
    <location>
        <begin position="542"/>
        <end position="559"/>
    </location>
</feature>
<dbReference type="OrthoDB" id="9798415at2"/>
<feature type="transmembrane region" description="Helical" evidence="1">
    <location>
        <begin position="378"/>
        <end position="397"/>
    </location>
</feature>
<protein>
    <submittedName>
        <fullName evidence="2">Copper transporter</fullName>
    </submittedName>
</protein>
<dbReference type="STRING" id="1409788.NC99_31010"/>
<keyword evidence="3" id="KW-1185">Reference proteome</keyword>
<proteinExistence type="predicted"/>
<feature type="transmembrane region" description="Helical" evidence="1">
    <location>
        <begin position="930"/>
        <end position="950"/>
    </location>
</feature>
<dbReference type="Pfam" id="PF00873">
    <property type="entry name" value="ACR_tran"/>
    <property type="match status" value="1"/>
</dbReference>
<feature type="transmembrane region" description="Helical" evidence="1">
    <location>
        <begin position="28"/>
        <end position="46"/>
    </location>
</feature>
<dbReference type="PANTHER" id="PTHR32063">
    <property type="match status" value="1"/>
</dbReference>
<evidence type="ECO:0000313" key="3">
    <source>
        <dbReference type="Proteomes" id="UP000036958"/>
    </source>
</evidence>
<name>A0A0L8V6W5_9BACT</name>
<dbReference type="PRINTS" id="PR00702">
    <property type="entry name" value="ACRIFLAVINRP"/>
</dbReference>
<feature type="transmembrane region" description="Helical" evidence="1">
    <location>
        <begin position="1047"/>
        <end position="1073"/>
    </location>
</feature>
<dbReference type="GO" id="GO:0042910">
    <property type="term" value="F:xenobiotic transmembrane transporter activity"/>
    <property type="evidence" value="ECO:0007669"/>
    <property type="project" value="TreeGrafter"/>
</dbReference>
<feature type="transmembrane region" description="Helical" evidence="1">
    <location>
        <begin position="519"/>
        <end position="536"/>
    </location>
</feature>
<accession>A0A0L8V6W5</accession>
<dbReference type="SUPFAM" id="SSF82866">
    <property type="entry name" value="Multidrug efflux transporter AcrB transmembrane domain"/>
    <property type="match status" value="2"/>
</dbReference>
<keyword evidence="1" id="KW-0472">Membrane</keyword>
<dbReference type="PATRIC" id="fig|1409788.3.peg.3185"/>
<feature type="transmembrane region" description="Helical" evidence="1">
    <location>
        <begin position="403"/>
        <end position="426"/>
    </location>
</feature>
<dbReference type="SUPFAM" id="SSF82714">
    <property type="entry name" value="Multidrug efflux transporter AcrB TolC docking domain, DN and DC subdomains"/>
    <property type="match status" value="2"/>
</dbReference>
<dbReference type="InterPro" id="IPR001036">
    <property type="entry name" value="Acrflvin-R"/>
</dbReference>
<feature type="transmembrane region" description="Helical" evidence="1">
    <location>
        <begin position="446"/>
        <end position="466"/>
    </location>
</feature>
<dbReference type="EMBL" id="LGIA01000171">
    <property type="protein sequence ID" value="KOH44108.1"/>
    <property type="molecule type" value="Genomic_DNA"/>
</dbReference>
<dbReference type="Gene3D" id="3.30.70.1430">
    <property type="entry name" value="Multidrug efflux transporter AcrB pore domain"/>
    <property type="match status" value="2"/>
</dbReference>
<gene>
    <name evidence="2" type="ORF">NC99_31010</name>
</gene>
<keyword evidence="1" id="KW-1133">Transmembrane helix</keyword>
<evidence type="ECO:0000313" key="2">
    <source>
        <dbReference type="EMBL" id="KOH44108.1"/>
    </source>
</evidence>
<organism evidence="2 3">
    <name type="scientific">Sunxiuqinia dokdonensis</name>
    <dbReference type="NCBI Taxonomy" id="1409788"/>
    <lineage>
        <taxon>Bacteria</taxon>
        <taxon>Pseudomonadati</taxon>
        <taxon>Bacteroidota</taxon>
        <taxon>Bacteroidia</taxon>
        <taxon>Marinilabiliales</taxon>
        <taxon>Prolixibacteraceae</taxon>
        <taxon>Sunxiuqinia</taxon>
    </lineage>
</organism>
<feature type="transmembrane region" description="Helical" evidence="1">
    <location>
        <begin position="957"/>
        <end position="977"/>
    </location>
</feature>
<dbReference type="AlphaFoldDB" id="A0A0L8V6W5"/>
<evidence type="ECO:0000256" key="1">
    <source>
        <dbReference type="SAM" id="Phobius"/>
    </source>
</evidence>